<comment type="catalytic activity">
    <reaction evidence="11">
        <text>ATP + H2O = ADP + phosphate + H(+)</text>
        <dbReference type="Rhea" id="RHEA:13065"/>
        <dbReference type="ChEBI" id="CHEBI:15377"/>
        <dbReference type="ChEBI" id="CHEBI:15378"/>
        <dbReference type="ChEBI" id="CHEBI:30616"/>
        <dbReference type="ChEBI" id="CHEBI:43474"/>
        <dbReference type="ChEBI" id="CHEBI:456216"/>
        <dbReference type="EC" id="3.6.4.12"/>
    </reaction>
    <physiologicalReaction direction="left-to-right" evidence="11">
        <dbReference type="Rhea" id="RHEA:13066"/>
    </physiologicalReaction>
</comment>
<dbReference type="GO" id="GO:0017116">
    <property type="term" value="F:single-stranded DNA helicase activity"/>
    <property type="evidence" value="ECO:0007669"/>
    <property type="project" value="TreeGrafter"/>
</dbReference>
<evidence type="ECO:0000256" key="10">
    <source>
        <dbReference type="ARBA" id="ARBA00023306"/>
    </source>
</evidence>
<dbReference type="InterPro" id="IPR033762">
    <property type="entry name" value="MCM_OB"/>
</dbReference>
<dbReference type="PANTHER" id="PTHR11630">
    <property type="entry name" value="DNA REPLICATION LICENSING FACTOR MCM FAMILY MEMBER"/>
    <property type="match status" value="1"/>
</dbReference>
<dbReference type="Pfam" id="PF00493">
    <property type="entry name" value="MCM"/>
    <property type="match status" value="1"/>
</dbReference>
<evidence type="ECO:0000256" key="7">
    <source>
        <dbReference type="ARBA" id="ARBA00022840"/>
    </source>
</evidence>
<evidence type="ECO:0000256" key="3">
    <source>
        <dbReference type="ARBA" id="ARBA00022705"/>
    </source>
</evidence>
<evidence type="ECO:0000256" key="4">
    <source>
        <dbReference type="ARBA" id="ARBA00022741"/>
    </source>
</evidence>
<dbReference type="InterPro" id="IPR001208">
    <property type="entry name" value="MCM_dom"/>
</dbReference>
<evidence type="ECO:0000313" key="16">
    <source>
        <dbReference type="Proteomes" id="UP000801492"/>
    </source>
</evidence>
<dbReference type="PROSITE" id="PS50051">
    <property type="entry name" value="MCM_2"/>
    <property type="match status" value="1"/>
</dbReference>
<dbReference type="InterPro" id="IPR018525">
    <property type="entry name" value="MCM_CS"/>
</dbReference>
<dbReference type="SMART" id="SM00350">
    <property type="entry name" value="MCM"/>
    <property type="match status" value="1"/>
</dbReference>
<evidence type="ECO:0000256" key="13">
    <source>
        <dbReference type="RuleBase" id="RU368063"/>
    </source>
</evidence>
<dbReference type="InterPro" id="IPR031327">
    <property type="entry name" value="MCM"/>
</dbReference>
<dbReference type="Gene3D" id="3.40.50.300">
    <property type="entry name" value="P-loop containing nucleotide triphosphate hydrolases"/>
    <property type="match status" value="1"/>
</dbReference>
<dbReference type="Pfam" id="PF14551">
    <property type="entry name" value="MCM_N"/>
    <property type="match status" value="1"/>
</dbReference>
<proteinExistence type="inferred from homology"/>
<evidence type="ECO:0000259" key="14">
    <source>
        <dbReference type="PROSITE" id="PS50051"/>
    </source>
</evidence>
<comment type="similarity">
    <text evidence="2 12">Belongs to the MCM family.</text>
</comment>
<dbReference type="Pfam" id="PF21933">
    <property type="entry name" value="MCM5_C"/>
    <property type="match status" value="1"/>
</dbReference>
<organism evidence="15 16">
    <name type="scientific">Ignelater luminosus</name>
    <name type="common">Cucubano</name>
    <name type="synonym">Pyrophorus luminosus</name>
    <dbReference type="NCBI Taxonomy" id="2038154"/>
    <lineage>
        <taxon>Eukaryota</taxon>
        <taxon>Metazoa</taxon>
        <taxon>Ecdysozoa</taxon>
        <taxon>Arthropoda</taxon>
        <taxon>Hexapoda</taxon>
        <taxon>Insecta</taxon>
        <taxon>Pterygota</taxon>
        <taxon>Neoptera</taxon>
        <taxon>Endopterygota</taxon>
        <taxon>Coleoptera</taxon>
        <taxon>Polyphaga</taxon>
        <taxon>Elateriformia</taxon>
        <taxon>Elateroidea</taxon>
        <taxon>Elateridae</taxon>
        <taxon>Agrypninae</taxon>
        <taxon>Pyrophorini</taxon>
        <taxon>Ignelater</taxon>
    </lineage>
</organism>
<evidence type="ECO:0000256" key="8">
    <source>
        <dbReference type="ARBA" id="ARBA00023125"/>
    </source>
</evidence>
<dbReference type="OrthoDB" id="10036721at2759"/>
<dbReference type="GO" id="GO:0042555">
    <property type="term" value="C:MCM complex"/>
    <property type="evidence" value="ECO:0007669"/>
    <property type="project" value="UniProtKB-UniRule"/>
</dbReference>
<reference evidence="15" key="1">
    <citation type="submission" date="2019-08" db="EMBL/GenBank/DDBJ databases">
        <title>The genome of the North American firefly Photinus pyralis.</title>
        <authorList>
            <consortium name="Photinus pyralis genome working group"/>
            <person name="Fallon T.R."/>
            <person name="Sander Lower S.E."/>
            <person name="Weng J.-K."/>
        </authorList>
    </citation>
    <scope>NUCLEOTIDE SEQUENCE</scope>
    <source>
        <strain evidence="15">TRF0915ILg1</strain>
        <tissue evidence="15">Whole body</tissue>
    </source>
</reference>
<dbReference type="Gene3D" id="2.20.28.10">
    <property type="match status" value="1"/>
</dbReference>
<dbReference type="CDD" id="cd17756">
    <property type="entry name" value="MCM5"/>
    <property type="match status" value="1"/>
</dbReference>
<dbReference type="GO" id="GO:0043138">
    <property type="term" value="F:3'-5' DNA helicase activity"/>
    <property type="evidence" value="ECO:0007669"/>
    <property type="project" value="TreeGrafter"/>
</dbReference>
<evidence type="ECO:0000256" key="1">
    <source>
        <dbReference type="ARBA" id="ARBA00004123"/>
    </source>
</evidence>
<dbReference type="Proteomes" id="UP000801492">
    <property type="component" value="Unassembled WGS sequence"/>
</dbReference>
<dbReference type="PRINTS" id="PR01661">
    <property type="entry name" value="MCMPROTEIN5"/>
</dbReference>
<keyword evidence="9 13" id="KW-0539">Nucleus</keyword>
<dbReference type="GO" id="GO:0003697">
    <property type="term" value="F:single-stranded DNA binding"/>
    <property type="evidence" value="ECO:0007669"/>
    <property type="project" value="TreeGrafter"/>
</dbReference>
<dbReference type="FunFam" id="2.20.28.10:FF:000005">
    <property type="entry name" value="DNA helicase"/>
    <property type="match status" value="1"/>
</dbReference>
<comment type="caution">
    <text evidence="15">The sequence shown here is derived from an EMBL/GenBank/DDBJ whole genome shotgun (WGS) entry which is preliminary data.</text>
</comment>
<dbReference type="FunFam" id="3.30.1640.10:FF:000006">
    <property type="entry name" value="DNA helicase"/>
    <property type="match status" value="1"/>
</dbReference>
<keyword evidence="3 13" id="KW-0235">DNA replication</keyword>
<dbReference type="PANTHER" id="PTHR11630:SF42">
    <property type="entry name" value="DNA REPLICATION LICENSING FACTOR MCM5"/>
    <property type="match status" value="1"/>
</dbReference>
<name>A0A8K0DBK3_IGNLU</name>
<dbReference type="EMBL" id="VTPC01002113">
    <property type="protein sequence ID" value="KAF2900557.1"/>
    <property type="molecule type" value="Genomic_DNA"/>
</dbReference>
<dbReference type="InterPro" id="IPR008048">
    <property type="entry name" value="MCM5"/>
</dbReference>
<dbReference type="Pfam" id="PF17855">
    <property type="entry name" value="MCM_lid"/>
    <property type="match status" value="1"/>
</dbReference>
<dbReference type="PRINTS" id="PR01657">
    <property type="entry name" value="MCMFAMILY"/>
</dbReference>
<evidence type="ECO:0000256" key="2">
    <source>
        <dbReference type="ARBA" id="ARBA00008010"/>
    </source>
</evidence>
<comment type="function">
    <text evidence="13">Acts as component of the MCM2-7 complex (MCM complex) which is the replicative helicase essential for 'once per cell cycle' DNA replication initiation and elongation in eukaryotic cells. The active ATPase sites in the MCM2-7 ring are formed through the interaction surfaces of two neighboring subunits such that a critical structure of a conserved arginine finger motif is provided in trans relative to the ATP-binding site of the Walker A box of the adjacent subunit. The six ATPase active sites, however, are likely to contribute differentially to the complex helicase activity.</text>
</comment>
<dbReference type="PROSITE" id="PS00847">
    <property type="entry name" value="MCM_1"/>
    <property type="match status" value="1"/>
</dbReference>
<comment type="subcellular location">
    <subcellularLocation>
        <location evidence="1 13">Nucleus</location>
    </subcellularLocation>
</comment>
<keyword evidence="6 13" id="KW-0347">Helicase</keyword>
<sequence>MEGFDDPGIFFSDNFAPEDNQNETQINLHGIKKKFKEFIRQFHGENFNYKYRDTLKRNYNLQQYFLEVNLEDLGSFNETLAEKLYKQPTEHLPIFEEAAKEVADELTAPRPEGEENVEDIQIMLSSDANASNLRELKSDVVSRLVKIPGIVVSASGIKAKATKIAIQCRSCQNIIPNLSVKPGLEGYVMPRKCNTEQAGRPKCPLDPYFIMPDKCQCVDFQVLKLQELPDGIPQGEIPRHLSLYCDRYLCEKVVPGNRVFILGIYSIKKVRKPSRREGRDKAITGVRAPYMRVIGIQVDTEGIGAHGCGVVTAEEEDLFRRMAASPNIYERLANSIAPSIYGALDMKKAIACLLFGGSRKRLPDGLTRRGDINVLLLGDPGTAKSQLLKFVEKVAPIGIYTSGKGSSAAGLTASVMREPSTRNFVMEGGAMVLADGGVVCIDEFDKMREDDRVAIHEAMEQQTISIAKAGITTTLNSRCSVLAAANSIFGKWDETKGDENIDFMPTILSRFDMIFIVKDEHNQQRDMTLARHIMNVHMNAEQINQEPKDGELSLEIIRKYINYCRTHCGPRLSAEAGDKLKRRYVMMRSGTNQHEREIDRKSAIPITVRQLEAIIRISESLAKMQLLPFATESHVDEALRLFQVSTLDAASTGDLAGAEGFTTEEEHRVLADIEKQLKRRFAIGTQVSQQNIVQDFLQQRYSEQAVLKVIHAMIRRGQLQHRMQRRMLYRLS</sequence>
<dbReference type="InterPro" id="IPR027925">
    <property type="entry name" value="MCM_N"/>
</dbReference>
<keyword evidence="10 13" id="KW-0131">Cell cycle</keyword>
<dbReference type="GO" id="GO:0006270">
    <property type="term" value="P:DNA replication initiation"/>
    <property type="evidence" value="ECO:0007669"/>
    <property type="project" value="UniProtKB-UniRule"/>
</dbReference>
<dbReference type="GO" id="GO:0071162">
    <property type="term" value="C:CMG complex"/>
    <property type="evidence" value="ECO:0007669"/>
    <property type="project" value="UniProtKB-ARBA"/>
</dbReference>
<evidence type="ECO:0000256" key="12">
    <source>
        <dbReference type="RuleBase" id="RU004070"/>
    </source>
</evidence>
<dbReference type="GO" id="GO:0003688">
    <property type="term" value="F:DNA replication origin binding"/>
    <property type="evidence" value="ECO:0007669"/>
    <property type="project" value="UniProtKB-UniRule"/>
</dbReference>
<gene>
    <name evidence="15" type="ORF">ILUMI_05628</name>
</gene>
<evidence type="ECO:0000256" key="9">
    <source>
        <dbReference type="ARBA" id="ARBA00023242"/>
    </source>
</evidence>
<dbReference type="Gene3D" id="3.30.1640.10">
    <property type="entry name" value="mini-chromosome maintenance (MCM) complex, chain A, domain 1"/>
    <property type="match status" value="1"/>
</dbReference>
<evidence type="ECO:0000313" key="15">
    <source>
        <dbReference type="EMBL" id="KAF2900557.1"/>
    </source>
</evidence>
<dbReference type="GO" id="GO:0005524">
    <property type="term" value="F:ATP binding"/>
    <property type="evidence" value="ECO:0007669"/>
    <property type="project" value="UniProtKB-UniRule"/>
</dbReference>
<dbReference type="InterPro" id="IPR041562">
    <property type="entry name" value="MCM_lid"/>
</dbReference>
<evidence type="ECO:0000256" key="11">
    <source>
        <dbReference type="ARBA" id="ARBA00048432"/>
    </source>
</evidence>
<keyword evidence="4 12" id="KW-0547">Nucleotide-binding</keyword>
<protein>
    <recommendedName>
        <fullName evidence="13">DNA replication licensing factor MCM5</fullName>
        <ecNumber evidence="13">3.6.4.12</ecNumber>
    </recommendedName>
</protein>
<accession>A0A8K0DBK3</accession>
<dbReference type="FunFam" id="3.40.50.300:FF:000241">
    <property type="entry name" value="DNA helicase"/>
    <property type="match status" value="1"/>
</dbReference>
<dbReference type="GO" id="GO:0000727">
    <property type="term" value="P:double-strand break repair via break-induced replication"/>
    <property type="evidence" value="ECO:0007669"/>
    <property type="project" value="TreeGrafter"/>
</dbReference>
<dbReference type="SUPFAM" id="SSF52540">
    <property type="entry name" value="P-loop containing nucleoside triphosphate hydrolases"/>
    <property type="match status" value="1"/>
</dbReference>
<comment type="subunit">
    <text evidence="13">Component of the MCM2-7 complex.</text>
</comment>
<dbReference type="InterPro" id="IPR054125">
    <property type="entry name" value="MCM5_C"/>
</dbReference>
<dbReference type="EC" id="3.6.4.12" evidence="13"/>
<keyword evidence="5 13" id="KW-0378">Hydrolase</keyword>
<dbReference type="Pfam" id="PF17207">
    <property type="entry name" value="MCM_OB"/>
    <property type="match status" value="1"/>
</dbReference>
<dbReference type="InterPro" id="IPR027417">
    <property type="entry name" value="P-loop_NTPase"/>
</dbReference>
<evidence type="ECO:0000256" key="6">
    <source>
        <dbReference type="ARBA" id="ARBA00022806"/>
    </source>
</evidence>
<keyword evidence="16" id="KW-1185">Reference proteome</keyword>
<feature type="domain" description="MCM C-terminal AAA(+) ATPase" evidence="14">
    <location>
        <begin position="328"/>
        <end position="533"/>
    </location>
</feature>
<keyword evidence="7 12" id="KW-0067">ATP-binding</keyword>
<dbReference type="Gene3D" id="2.40.50.140">
    <property type="entry name" value="Nucleic acid-binding proteins"/>
    <property type="match status" value="1"/>
</dbReference>
<dbReference type="GO" id="GO:0016787">
    <property type="term" value="F:hydrolase activity"/>
    <property type="evidence" value="ECO:0007669"/>
    <property type="project" value="UniProtKB-KW"/>
</dbReference>
<dbReference type="AlphaFoldDB" id="A0A8K0DBK3"/>
<evidence type="ECO:0000256" key="5">
    <source>
        <dbReference type="ARBA" id="ARBA00022801"/>
    </source>
</evidence>
<dbReference type="InterPro" id="IPR012340">
    <property type="entry name" value="NA-bd_OB-fold"/>
</dbReference>
<keyword evidence="8 12" id="KW-0238">DNA-binding</keyword>
<dbReference type="SUPFAM" id="SSF50249">
    <property type="entry name" value="Nucleic acid-binding proteins"/>
    <property type="match status" value="1"/>
</dbReference>